<keyword evidence="2" id="KW-0812">Transmembrane</keyword>
<comment type="caution">
    <text evidence="3">The sequence shown here is derived from an EMBL/GenBank/DDBJ whole genome shotgun (WGS) entry which is preliminary data.</text>
</comment>
<feature type="transmembrane region" description="Helical" evidence="2">
    <location>
        <begin position="12"/>
        <end position="30"/>
    </location>
</feature>
<dbReference type="SUPFAM" id="SSF64288">
    <property type="entry name" value="Chorismate lyase-like"/>
    <property type="match status" value="1"/>
</dbReference>
<proteinExistence type="predicted"/>
<keyword evidence="4" id="KW-1185">Reference proteome</keyword>
<name>A0AAD3H6V2_9STRA</name>
<sequence length="360" mass="40153">MKKRPRTGKRFAVKGVLMSSDVFILILITIQSLQQMPTRTNGFTFSRFLSGKDHMKLYSNDNDIPLSLLKYRFENDDNSEKNVECNTSQGNSDLADNSKNDEECNINDINDTSSAKEAKCSDEKLDFVGAGTLGDIMSDPSENYENNLNDKLETDDRIANDSQSFSRGDGSPYTPSDYLPTKQRRAKPTKSGLVTSTGGTLSSQFGNKIPAMTPLERIALTANGNLQRIFSSYYDAPVHVHVDHCVRQDANASETGSKAVWNRVVHLSIFDQDFCKATSEITVNSADCIKLVESGEVGIGQLFRFLDKLPTFTILDAGRNQSHGGMWRQYTLHCEEFHCEILEEFAPDAWNLSPLDNSLQ</sequence>
<gene>
    <name evidence="3" type="ORF">CTEN210_08649</name>
</gene>
<keyword evidence="2" id="KW-1133">Transmembrane helix</keyword>
<feature type="region of interest" description="Disordered" evidence="1">
    <location>
        <begin position="160"/>
        <end position="199"/>
    </location>
</feature>
<accession>A0AAD3H6V2</accession>
<keyword evidence="2" id="KW-0472">Membrane</keyword>
<evidence type="ECO:0000256" key="2">
    <source>
        <dbReference type="SAM" id="Phobius"/>
    </source>
</evidence>
<dbReference type="EMBL" id="BLLK01000045">
    <property type="protein sequence ID" value="GFH52173.1"/>
    <property type="molecule type" value="Genomic_DNA"/>
</dbReference>
<feature type="region of interest" description="Disordered" evidence="1">
    <location>
        <begin position="79"/>
        <end position="100"/>
    </location>
</feature>
<evidence type="ECO:0000313" key="3">
    <source>
        <dbReference type="EMBL" id="GFH52173.1"/>
    </source>
</evidence>
<dbReference type="AlphaFoldDB" id="A0AAD3H6V2"/>
<dbReference type="Gene3D" id="3.40.1410.10">
    <property type="entry name" value="Chorismate lyase-like"/>
    <property type="match status" value="1"/>
</dbReference>
<protein>
    <submittedName>
        <fullName evidence="3">Uncharacterized protein</fullName>
    </submittedName>
</protein>
<evidence type="ECO:0000256" key="1">
    <source>
        <dbReference type="SAM" id="MobiDB-lite"/>
    </source>
</evidence>
<reference evidence="3 4" key="1">
    <citation type="journal article" date="2021" name="Sci. Rep.">
        <title>The genome of the diatom Chaetoceros tenuissimus carries an ancient integrated fragment of an extant virus.</title>
        <authorList>
            <person name="Hongo Y."/>
            <person name="Kimura K."/>
            <person name="Takaki Y."/>
            <person name="Yoshida Y."/>
            <person name="Baba S."/>
            <person name="Kobayashi G."/>
            <person name="Nagasaki K."/>
            <person name="Hano T."/>
            <person name="Tomaru Y."/>
        </authorList>
    </citation>
    <scope>NUCLEOTIDE SEQUENCE [LARGE SCALE GENOMIC DNA]</scope>
    <source>
        <strain evidence="3 4">NIES-3715</strain>
    </source>
</reference>
<dbReference type="InterPro" id="IPR028978">
    <property type="entry name" value="Chorismate_lyase_/UTRA_dom_sf"/>
</dbReference>
<organism evidence="3 4">
    <name type="scientific">Chaetoceros tenuissimus</name>
    <dbReference type="NCBI Taxonomy" id="426638"/>
    <lineage>
        <taxon>Eukaryota</taxon>
        <taxon>Sar</taxon>
        <taxon>Stramenopiles</taxon>
        <taxon>Ochrophyta</taxon>
        <taxon>Bacillariophyta</taxon>
        <taxon>Coscinodiscophyceae</taxon>
        <taxon>Chaetocerotophycidae</taxon>
        <taxon>Chaetocerotales</taxon>
        <taxon>Chaetocerotaceae</taxon>
        <taxon>Chaetoceros</taxon>
    </lineage>
</organism>
<dbReference type="Proteomes" id="UP001054902">
    <property type="component" value="Unassembled WGS sequence"/>
</dbReference>
<evidence type="ECO:0000313" key="4">
    <source>
        <dbReference type="Proteomes" id="UP001054902"/>
    </source>
</evidence>
<feature type="compositionally biased region" description="Polar residues" evidence="1">
    <location>
        <begin position="84"/>
        <end position="95"/>
    </location>
</feature>